<keyword evidence="2" id="KW-0472">Membrane</keyword>
<keyword evidence="2" id="KW-1133">Transmembrane helix</keyword>
<gene>
    <name evidence="3" type="ORF">DXG03_008465</name>
</gene>
<reference evidence="3" key="2">
    <citation type="submission" date="2021-10" db="EMBL/GenBank/DDBJ databases">
        <title>Phylogenomics reveals ancestral predisposition of the termite-cultivated fungus Termitomyces towards a domesticated lifestyle.</title>
        <authorList>
            <person name="Auxier B."/>
            <person name="Grum-Grzhimaylo A."/>
            <person name="Cardenas M.E."/>
            <person name="Lodge J.D."/>
            <person name="Laessoe T."/>
            <person name="Pedersen O."/>
            <person name="Smith M.E."/>
            <person name="Kuyper T.W."/>
            <person name="Franco-Molano E.A."/>
            <person name="Baroni T.J."/>
            <person name="Aanen D.K."/>
        </authorList>
    </citation>
    <scope>NUCLEOTIDE SEQUENCE</scope>
    <source>
        <strain evidence="3">AP01</strain>
        <tissue evidence="3">Mycelium</tissue>
    </source>
</reference>
<keyword evidence="4" id="KW-1185">Reference proteome</keyword>
<reference evidence="3" key="1">
    <citation type="submission" date="2020-07" db="EMBL/GenBank/DDBJ databases">
        <authorList>
            <person name="Nieuwenhuis M."/>
            <person name="Van De Peppel L.J.J."/>
        </authorList>
    </citation>
    <scope>NUCLEOTIDE SEQUENCE</scope>
    <source>
        <strain evidence="3">AP01</strain>
        <tissue evidence="3">Mycelium</tissue>
    </source>
</reference>
<dbReference type="EMBL" id="JABCKV010000007">
    <property type="protein sequence ID" value="KAG5647742.1"/>
    <property type="molecule type" value="Genomic_DNA"/>
</dbReference>
<sequence length="269" mass="30365">MDSRYWDEPSTVEIVFTILNYTASVPVLLAVGAFSLYHFYCLLGNSTTIEGWEKDKVATMVRRGKLQEVKFPYNLGRRKNIESVLGKNVLFWCWPGPAPGNGLKYELAQGDDGSVWPPRDPSTITREGTENEFVLPSSPWTYENGSVNPDLEPCNSQRRTAARRRPQRSTGVSTLPPYHPDYQEGATAKAVFESSDDGSLSDDISWRPPVRSGSEGYEVRPVDRENMLARYLMEIGEQPGRYHRYIPMPESESDSEDDVVLAEAMAMRQ</sequence>
<feature type="transmembrane region" description="Helical" evidence="2">
    <location>
        <begin position="12"/>
        <end position="40"/>
    </location>
</feature>
<evidence type="ECO:0000313" key="4">
    <source>
        <dbReference type="Proteomes" id="UP000775547"/>
    </source>
</evidence>
<keyword evidence="2" id="KW-0812">Transmembrane</keyword>
<feature type="region of interest" description="Disordered" evidence="1">
    <location>
        <begin position="136"/>
        <end position="180"/>
    </location>
</feature>
<dbReference type="GO" id="GO:0016409">
    <property type="term" value="F:palmitoyltransferase activity"/>
    <property type="evidence" value="ECO:0007669"/>
    <property type="project" value="InterPro"/>
</dbReference>
<feature type="region of interest" description="Disordered" evidence="1">
    <location>
        <begin position="193"/>
        <end position="216"/>
    </location>
</feature>
<dbReference type="Proteomes" id="UP000775547">
    <property type="component" value="Unassembled WGS sequence"/>
</dbReference>
<protein>
    <recommendedName>
        <fullName evidence="5">Protein S-acyltransferase</fullName>
    </recommendedName>
</protein>
<dbReference type="InterPro" id="IPR039859">
    <property type="entry name" value="PFA4/ZDH16/20/ERF2-like"/>
</dbReference>
<accession>A0A9P7GIR0</accession>
<dbReference type="AlphaFoldDB" id="A0A9P7GIR0"/>
<comment type="caution">
    <text evidence="3">The sequence shown here is derived from an EMBL/GenBank/DDBJ whole genome shotgun (WGS) entry which is preliminary data.</text>
</comment>
<dbReference type="OrthoDB" id="331948at2759"/>
<evidence type="ECO:0000256" key="1">
    <source>
        <dbReference type="SAM" id="MobiDB-lite"/>
    </source>
</evidence>
<feature type="compositionally biased region" description="Polar residues" evidence="1">
    <location>
        <begin position="138"/>
        <end position="147"/>
    </location>
</feature>
<evidence type="ECO:0000313" key="3">
    <source>
        <dbReference type="EMBL" id="KAG5647742.1"/>
    </source>
</evidence>
<evidence type="ECO:0008006" key="5">
    <source>
        <dbReference type="Google" id="ProtNLM"/>
    </source>
</evidence>
<name>A0A9P7GIR0_9AGAR</name>
<dbReference type="PANTHER" id="PTHR12246">
    <property type="entry name" value="PALMITOYLTRANSFERASE ZDHHC16"/>
    <property type="match status" value="1"/>
</dbReference>
<evidence type="ECO:0000256" key="2">
    <source>
        <dbReference type="SAM" id="Phobius"/>
    </source>
</evidence>
<proteinExistence type="predicted"/>
<organism evidence="3 4">
    <name type="scientific">Asterophora parasitica</name>
    <dbReference type="NCBI Taxonomy" id="117018"/>
    <lineage>
        <taxon>Eukaryota</taxon>
        <taxon>Fungi</taxon>
        <taxon>Dikarya</taxon>
        <taxon>Basidiomycota</taxon>
        <taxon>Agaricomycotina</taxon>
        <taxon>Agaricomycetes</taxon>
        <taxon>Agaricomycetidae</taxon>
        <taxon>Agaricales</taxon>
        <taxon>Tricholomatineae</taxon>
        <taxon>Lyophyllaceae</taxon>
        <taxon>Asterophora</taxon>
    </lineage>
</organism>